<comment type="similarity">
    <text evidence="1">Belongs to the 5'-AMP-activated protein kinase beta subunit family.</text>
</comment>
<gene>
    <name evidence="4" type="ORF">IFM89_004495</name>
</gene>
<dbReference type="CDD" id="cd02859">
    <property type="entry name" value="E_set_AMPKbeta_like_N"/>
    <property type="match status" value="1"/>
</dbReference>
<feature type="region of interest" description="Disordered" evidence="2">
    <location>
        <begin position="202"/>
        <end position="262"/>
    </location>
</feature>
<sequence length="470" mass="52239">MEEGFKDKVKIIEDGDEMAVDDTSSKSSKVESQLKRFLDIQQRRAQSYGKLKRGFTEYIVGGGDSGYQQLCSEITQEFSDCSKQVLEIESLFLNPDFSRNDLACLLRSVQTHEKQKLHMTVTIQVLKKAGRPSERLVSHEHCKFHRPAEHECVHVHEITEAAGTEEAEADAEYDAAMKEAIRGVQDAVTSINEHLEELVAEEKKKKRCDMGNTNGREEGDNEEDPNRGSIDTDDYEVDGLPPPSDSMLGASNSPPSRSPLMFAPQLPVAPLQRGDAPPTFNHIWINDPHNSLDAPQEQGIPTLITGTFGGNTVAVQGSWDNWTSRRILQRSGKDHSILLVLPSGIYQYRFVVDGECRYILDLPCIADDTGLVDNLLDVHDYVPENFKGIAEFEPPASPDSCYGHTFPGDKDFAKEPVAVPPQLHLTLLGTQNDPEPSAKPQHVVLNHLYIDSGCSWVYSQVSVQICHCSV</sequence>
<dbReference type="Pfam" id="PF16561">
    <property type="entry name" value="AMPK1_CBM"/>
    <property type="match status" value="1"/>
</dbReference>
<dbReference type="InterPro" id="IPR013783">
    <property type="entry name" value="Ig-like_fold"/>
</dbReference>
<dbReference type="GO" id="GO:0009507">
    <property type="term" value="C:chloroplast"/>
    <property type="evidence" value="ECO:0007669"/>
    <property type="project" value="UniProtKB-ARBA"/>
</dbReference>
<dbReference type="Pfam" id="PF14966">
    <property type="entry name" value="DNA_repr_REX1B"/>
    <property type="match status" value="1"/>
</dbReference>
<dbReference type="InterPro" id="IPR043554">
    <property type="entry name" value="KINB"/>
</dbReference>
<organism evidence="4 5">
    <name type="scientific">Coptis chinensis</name>
    <dbReference type="NCBI Taxonomy" id="261450"/>
    <lineage>
        <taxon>Eukaryota</taxon>
        <taxon>Viridiplantae</taxon>
        <taxon>Streptophyta</taxon>
        <taxon>Embryophyta</taxon>
        <taxon>Tracheophyta</taxon>
        <taxon>Spermatophyta</taxon>
        <taxon>Magnoliopsida</taxon>
        <taxon>Ranunculales</taxon>
        <taxon>Ranunculaceae</taxon>
        <taxon>Coptidoideae</taxon>
        <taxon>Coptis</taxon>
    </lineage>
</organism>
<proteinExistence type="inferred from homology"/>
<dbReference type="Proteomes" id="UP000631114">
    <property type="component" value="Unassembled WGS sequence"/>
</dbReference>
<reference evidence="4 5" key="1">
    <citation type="submission" date="2020-10" db="EMBL/GenBank/DDBJ databases">
        <title>The Coptis chinensis genome and diversification of protoberbering-type alkaloids.</title>
        <authorList>
            <person name="Wang B."/>
            <person name="Shu S."/>
            <person name="Song C."/>
            <person name="Liu Y."/>
        </authorList>
    </citation>
    <scope>NUCLEOTIDE SEQUENCE [LARGE SCALE GENOMIC DNA]</scope>
    <source>
        <strain evidence="4">HL-2020</strain>
        <tissue evidence="4">Leaf</tissue>
    </source>
</reference>
<dbReference type="InterPro" id="IPR006828">
    <property type="entry name" value="ASC_dom"/>
</dbReference>
<dbReference type="Gene3D" id="2.60.40.10">
    <property type="entry name" value="Immunoglobulins"/>
    <property type="match status" value="1"/>
</dbReference>
<dbReference type="EMBL" id="JADFTS010000009">
    <property type="protein sequence ID" value="KAF9587663.1"/>
    <property type="molecule type" value="Genomic_DNA"/>
</dbReference>
<dbReference type="InterPro" id="IPR037256">
    <property type="entry name" value="ASC_dom_sf"/>
</dbReference>
<dbReference type="InterPro" id="IPR014756">
    <property type="entry name" value="Ig_E-set"/>
</dbReference>
<feature type="domain" description="Association with the SNF1 complex (ASC)" evidence="3">
    <location>
        <begin position="395"/>
        <end position="470"/>
    </location>
</feature>
<dbReference type="SUPFAM" id="SSF81296">
    <property type="entry name" value="E set domains"/>
    <property type="match status" value="1"/>
</dbReference>
<dbReference type="Gene3D" id="6.20.250.60">
    <property type="match status" value="1"/>
</dbReference>
<dbReference type="PANTHER" id="PTHR46316">
    <property type="entry name" value="SNF1-RELATED PROTEIN KINASE REGULATORY SUBUNIT BETA-1"/>
    <property type="match status" value="1"/>
</dbReference>
<name>A0A835LA17_9MAGN</name>
<dbReference type="InterPro" id="IPR039491">
    <property type="entry name" value="REX1-B"/>
</dbReference>
<dbReference type="SMART" id="SM01010">
    <property type="entry name" value="AMPKBI"/>
    <property type="match status" value="1"/>
</dbReference>
<evidence type="ECO:0000256" key="2">
    <source>
        <dbReference type="SAM" id="MobiDB-lite"/>
    </source>
</evidence>
<protein>
    <recommendedName>
        <fullName evidence="3">Association with the SNF1 complex (ASC) domain-containing protein</fullName>
    </recommendedName>
</protein>
<dbReference type="AlphaFoldDB" id="A0A835LA17"/>
<keyword evidence="5" id="KW-1185">Reference proteome</keyword>
<accession>A0A835LA17</accession>
<evidence type="ECO:0000256" key="1">
    <source>
        <dbReference type="ARBA" id="ARBA00010926"/>
    </source>
</evidence>
<evidence type="ECO:0000313" key="4">
    <source>
        <dbReference type="EMBL" id="KAF9587663.1"/>
    </source>
</evidence>
<dbReference type="SUPFAM" id="SSF160219">
    <property type="entry name" value="AMPKBI-like"/>
    <property type="match status" value="1"/>
</dbReference>
<dbReference type="OrthoDB" id="434723at2759"/>
<dbReference type="InterPro" id="IPR032640">
    <property type="entry name" value="AMPK1_CBM"/>
</dbReference>
<dbReference type="PANTHER" id="PTHR46316:SF9">
    <property type="entry name" value="SNF1-RELATED PROTEIN KINASE REGULATORY SUBUNIT BETA-1"/>
    <property type="match status" value="1"/>
</dbReference>
<evidence type="ECO:0000259" key="3">
    <source>
        <dbReference type="SMART" id="SM01010"/>
    </source>
</evidence>
<dbReference type="Pfam" id="PF04739">
    <property type="entry name" value="AMPKBI"/>
    <property type="match status" value="1"/>
</dbReference>
<evidence type="ECO:0000313" key="5">
    <source>
        <dbReference type="Proteomes" id="UP000631114"/>
    </source>
</evidence>
<comment type="caution">
    <text evidence="4">The sequence shown here is derived from an EMBL/GenBank/DDBJ whole genome shotgun (WGS) entry which is preliminary data.</text>
</comment>